<proteinExistence type="predicted"/>
<dbReference type="Proteomes" id="UP000256686">
    <property type="component" value="Unassembled WGS sequence"/>
</dbReference>
<dbReference type="GO" id="GO:0016020">
    <property type="term" value="C:membrane"/>
    <property type="evidence" value="ECO:0007669"/>
    <property type="project" value="UniProtKB-SubCell"/>
</dbReference>
<feature type="transmembrane region" description="Helical" evidence="5">
    <location>
        <begin position="431"/>
        <end position="452"/>
    </location>
</feature>
<dbReference type="InterPro" id="IPR023271">
    <property type="entry name" value="Aquaporin-like"/>
</dbReference>
<protein>
    <submittedName>
        <fullName evidence="6">Recombinase</fullName>
    </submittedName>
</protein>
<feature type="transmembrane region" description="Helical" evidence="5">
    <location>
        <begin position="594"/>
        <end position="621"/>
    </location>
</feature>
<feature type="transmembrane region" description="Helical" evidence="5">
    <location>
        <begin position="370"/>
        <end position="392"/>
    </location>
</feature>
<keyword evidence="2 5" id="KW-0812">Transmembrane</keyword>
<keyword evidence="7" id="KW-1185">Reference proteome</keyword>
<evidence type="ECO:0000256" key="5">
    <source>
        <dbReference type="SAM" id="Phobius"/>
    </source>
</evidence>
<organism evidence="6 7">
    <name type="scientific">Chryseobacterium pennae</name>
    <dbReference type="NCBI Taxonomy" id="2258962"/>
    <lineage>
        <taxon>Bacteria</taxon>
        <taxon>Pseudomonadati</taxon>
        <taxon>Bacteroidota</taxon>
        <taxon>Flavobacteriia</taxon>
        <taxon>Flavobacteriales</taxon>
        <taxon>Weeksellaceae</taxon>
        <taxon>Chryseobacterium group</taxon>
        <taxon>Chryseobacterium</taxon>
    </lineage>
</organism>
<keyword evidence="4 5" id="KW-0472">Membrane</keyword>
<evidence type="ECO:0000313" key="7">
    <source>
        <dbReference type="Proteomes" id="UP000256686"/>
    </source>
</evidence>
<feature type="transmembrane region" description="Helical" evidence="5">
    <location>
        <begin position="337"/>
        <end position="358"/>
    </location>
</feature>
<evidence type="ECO:0000313" key="6">
    <source>
        <dbReference type="EMBL" id="REC61776.1"/>
    </source>
</evidence>
<name>A0A3D9C871_9FLAO</name>
<accession>A0A3D9C871</accession>
<dbReference type="InterPro" id="IPR011385">
    <property type="entry name" value="Site-sp_rcmbase"/>
</dbReference>
<evidence type="ECO:0000256" key="3">
    <source>
        <dbReference type="ARBA" id="ARBA00022989"/>
    </source>
</evidence>
<evidence type="ECO:0000256" key="4">
    <source>
        <dbReference type="ARBA" id="ARBA00023136"/>
    </source>
</evidence>
<keyword evidence="3 5" id="KW-1133">Transmembrane helix</keyword>
<evidence type="ECO:0000256" key="1">
    <source>
        <dbReference type="ARBA" id="ARBA00004141"/>
    </source>
</evidence>
<feature type="transmembrane region" description="Helical" evidence="5">
    <location>
        <begin position="542"/>
        <end position="564"/>
    </location>
</feature>
<feature type="transmembrane region" description="Helical" evidence="5">
    <location>
        <begin position="479"/>
        <end position="500"/>
    </location>
</feature>
<dbReference type="Pfam" id="PF10136">
    <property type="entry name" value="SpecificRecomb"/>
    <property type="match status" value="1"/>
</dbReference>
<gene>
    <name evidence="6" type="ORF">DRF65_13630</name>
</gene>
<dbReference type="RefSeq" id="WP_115971314.1">
    <property type="nucleotide sequence ID" value="NZ_QNVT01000012.1"/>
</dbReference>
<comment type="subcellular location">
    <subcellularLocation>
        <location evidence="1">Membrane</location>
        <topology evidence="1">Multi-pass membrane protein</topology>
    </subcellularLocation>
</comment>
<evidence type="ECO:0000256" key="2">
    <source>
        <dbReference type="ARBA" id="ARBA00022692"/>
    </source>
</evidence>
<comment type="caution">
    <text evidence="6">The sequence shown here is derived from an EMBL/GenBank/DDBJ whole genome shotgun (WGS) entry which is preliminary data.</text>
</comment>
<dbReference type="Gene3D" id="1.20.1080.10">
    <property type="entry name" value="Glycerol uptake facilitator protein"/>
    <property type="match status" value="1"/>
</dbReference>
<dbReference type="EMBL" id="QNVT01000012">
    <property type="protein sequence ID" value="REC61776.1"/>
    <property type="molecule type" value="Genomic_DNA"/>
</dbReference>
<sequence length="679" mass="77653">MKFFNSSTNFESVLKKYFSFKNETLSLEPFAELLESVKRADFTDVLNFLRSNPNFAENFKHYIHNIFKGRPFNLSLTEANILSENAFFPELKKRILNKVLPPVENEKTVWYMIDNVSLRPKKDLAYLHNLPENEIDEFLNLMGASDFIIKPNVKKELIFSMNILSWRVTGMAMEVEVVRMAPQYRNLDNPFLALQNELEALADDLVKDPELQLHSKDSRYKQIKIYAEQCQEFVNIAFKNSAKYGISGKINQSLLKIRQQTERIYEIVQLLVIDNDEDVLLKSKQLVFNILNYKSHKNNIADLINDSTRLISHLITNHTAEAGTHYITSTRKEYMTMFYKASGGGIIVGALCVLKMLYGYIPGSDFSHAFLYSMNYAMGFIMIYLMGFTLATKQPAMTAATMTKVLSEEGNSQRNNTEFAHLVSKLFRSQFIAFVGNVLLAFPVALAIIYGLDVFFSQNLAVDRSDKLLKDLDPFKSKAILHASIAGFYLFISGIISGNIGNNSVFYQIPERIAKNLSIRSFFGKKFAKGLSKYYAKNWPGIVSNFWFGVFLGATAPVGLFFGLDLDIRHITFAAGNFALGLYGKDFSVDSYTFWMSFFTVFLIGFFNFLVSFSLSMFLAFRSRKMNFGQVSEIYKEIFKYFVKHPLKFFLPLSSGLDKRADDLMSSTISHKSEKSEEH</sequence>
<dbReference type="AlphaFoldDB" id="A0A3D9C871"/>
<reference evidence="7" key="1">
    <citation type="submission" date="2018-06" db="EMBL/GenBank/DDBJ databases">
        <authorList>
            <person name="Lum Nde A."/>
            <person name="Hugo C."/>
        </authorList>
    </citation>
    <scope>NUCLEOTIDE SEQUENCE [LARGE SCALE GENOMIC DNA]</scope>
    <source>
        <strain evidence="7">1_F178</strain>
    </source>
</reference>